<evidence type="ECO:0000313" key="3">
    <source>
        <dbReference type="EMBL" id="KAK3251921.1"/>
    </source>
</evidence>
<feature type="transmembrane region" description="Helical" evidence="2">
    <location>
        <begin position="2363"/>
        <end position="2380"/>
    </location>
</feature>
<feature type="transmembrane region" description="Helical" evidence="2">
    <location>
        <begin position="1987"/>
        <end position="2010"/>
    </location>
</feature>
<dbReference type="InterPro" id="IPR011050">
    <property type="entry name" value="Pectin_lyase_fold/virulence"/>
</dbReference>
<evidence type="ECO:0000256" key="1">
    <source>
        <dbReference type="SAM" id="MobiDB-lite"/>
    </source>
</evidence>
<feature type="compositionally biased region" description="Low complexity" evidence="1">
    <location>
        <begin position="2495"/>
        <end position="2508"/>
    </location>
</feature>
<feature type="transmembrane region" description="Helical" evidence="2">
    <location>
        <begin position="2101"/>
        <end position="2126"/>
    </location>
</feature>
<dbReference type="PANTHER" id="PTHR11319:SF35">
    <property type="entry name" value="OUTER MEMBRANE PROTEIN PMPC-RELATED"/>
    <property type="match status" value="1"/>
</dbReference>
<feature type="transmembrane region" description="Helical" evidence="2">
    <location>
        <begin position="2046"/>
        <end position="2063"/>
    </location>
</feature>
<organism evidence="3 4">
    <name type="scientific">Cymbomonas tetramitiformis</name>
    <dbReference type="NCBI Taxonomy" id="36881"/>
    <lineage>
        <taxon>Eukaryota</taxon>
        <taxon>Viridiplantae</taxon>
        <taxon>Chlorophyta</taxon>
        <taxon>Pyramimonadophyceae</taxon>
        <taxon>Pyramimonadales</taxon>
        <taxon>Pyramimonadaceae</taxon>
        <taxon>Cymbomonas</taxon>
    </lineage>
</organism>
<feature type="compositionally biased region" description="Polar residues" evidence="1">
    <location>
        <begin position="2556"/>
        <end position="2568"/>
    </location>
</feature>
<keyword evidence="2" id="KW-1133">Transmembrane helix</keyword>
<dbReference type="InterPro" id="IPR036943">
    <property type="entry name" value="FN_type2_sf"/>
</dbReference>
<keyword evidence="2" id="KW-0812">Transmembrane</keyword>
<evidence type="ECO:0000313" key="4">
    <source>
        <dbReference type="Proteomes" id="UP001190700"/>
    </source>
</evidence>
<dbReference type="Gene3D" id="2.10.10.10">
    <property type="entry name" value="Fibronectin, type II, collagen-binding"/>
    <property type="match status" value="1"/>
</dbReference>
<gene>
    <name evidence="3" type="ORF">CYMTET_38762</name>
</gene>
<evidence type="ECO:0008006" key="5">
    <source>
        <dbReference type="Google" id="ProtNLM"/>
    </source>
</evidence>
<feature type="transmembrane region" description="Helical" evidence="2">
    <location>
        <begin position="1918"/>
        <end position="1937"/>
    </location>
</feature>
<comment type="caution">
    <text evidence="3">The sequence shown here is derived from an EMBL/GenBank/DDBJ whole genome shotgun (WGS) entry which is preliminary data.</text>
</comment>
<feature type="transmembrane region" description="Helical" evidence="2">
    <location>
        <begin position="1861"/>
        <end position="1884"/>
    </location>
</feature>
<keyword evidence="4" id="KW-1185">Reference proteome</keyword>
<dbReference type="InterPro" id="IPR006626">
    <property type="entry name" value="PbH1"/>
</dbReference>
<feature type="region of interest" description="Disordered" evidence="1">
    <location>
        <begin position="2485"/>
        <end position="2510"/>
    </location>
</feature>
<feature type="transmembrane region" description="Helical" evidence="2">
    <location>
        <begin position="2421"/>
        <end position="2442"/>
    </location>
</feature>
<dbReference type="PANTHER" id="PTHR11319">
    <property type="entry name" value="G PROTEIN-COUPLED RECEPTOR-RELATED"/>
    <property type="match status" value="1"/>
</dbReference>
<sequence>YLHVVEFHTESDYDFFNLDASKYSGELVANGVTLTGTLLQGLEIFPDTAMSFTSDGSDLCVGFSYDGFCDDGGLGSATSWCECGADCWDCGTRSVETCGPGCFTDGQYGTARALSACKFPFTIYGVNYTTCTHDFFENTAEYGWCITTDGQWGSCEASCFEHPPPQPLPPTSPPSDAMRVLNNGSLAVIEDRAASFGELSEALLNATVTTILLYTNVSLADALPAINRSLEIWGECGGEPPDGDQLLNTTTCTSASHAAGSLPTLCELDGRSEHRHFLTREGRWTLVLRRLVLRDGLVKNEDGGALYLARGWEVLLQDCRLLGNSARSGRCENTCDHTHDMCDDGGPGASYTLGGSGHCALGTDCRDCGTRFPGGRGGAVYMETNTSLTLQNSSVEGAYARNFGGAIYADVESLVHVEDSLIQRIGTGKSDCVNNASYRWRDATDSTEHDCDGTLQRLTSHAQNWTRHMAHKCDMVVQELEHVGLAHLFSTEEEERFMQLCPLTCGICINGGCTDTCLFANNEICEDGGDGTTSDSFSVGNRCELGTDCTDCGERGSDGGGLYVAKRAQLHLMHSTVSHATVDRRGGGIHAEEQTVVTLTGSVITQNTARSGGGVFAQAGAAITLRAASSLSHNSAVIGGAGILLGDNASGSEIAAMEVLEASMVDNNTCERGSGGGMWLGKHSSAAFGGGSSLSWNEAAADGGGVYADEGASLAISGSQVDGNVAELGAGVRGVGMKFLLVSEGSFFRRNQARGSGGCVHLTDAHARTQMGLDASEFSNNSAGQNGGCIFLDDMSVATATVQNQMLITGNTAGGHGGGVYMAENTQLSIQGSAVTLNVAGGSGGGGGLWMQAYSSLEVTGSTLSGNSAGLDGGGLHLAETCESVVLRDSNVSFNTAGNIGGGLYAGDSCPVHLNAVRLTSNTARDFGGGFYTVDRIEILNRSVVAYNLAERSAGGGGYIRSKRRPLIVRGESRVVMNRAGESGGGLASEGSMDLLESVVAQNAASKGSGGGLFAEKDIVLARCNITNNWAFSNGGGLAAEYGGTIVVEESLVALNHAMGSGGGIFSMSNVTLHQGSRVSRNSAEMSGGGVYVGDYAHLEVLNASTVAGNDASDKGGGILISAAAVVTVLGGSVISNNSAKEGGGLSLAAGLDAGAGATVLRMAERAQVSWNIAQRYSGGGIAASVDCHVTLTNVLLDGNEAKVSGGGINVYGSTLVLRQVTVTNCLAASSGGGVSINEAANASIADKATFAYNTAPQGGAIDVSKRSTVSIGDVAGAAHSDYLNPVNLSALSMNRSAALTNLSQATIQAIEDAYKSNLEDLCTFEDFDVCISRNAVQSMGSAVLASACNLTMSSVFLAENLVSTSSGCDTQMSTVHLDAVQGAQITATRLKNNIGSGIYVGEGASVQVTGTAFEFQLAVTGAGLLVDQGGAADVASCLFQGNAASTDGAGVSTEGNLVMRDSLFAANTAERNGGAVRVGLLPNQSTVVERCNFTFNAALNGAVISLTETEEMEGAALLLSELYLEGNSASWGGFVGFWDPLDLLASPSHPPCLNCTLVEGSSSAAYSTTDGWATYATALHVEPTQPEEAGNEDLQNSIVVSVLDGFGQVVSVDNTSTVTIYSFNTAACKVTGSGLTETSTNGRTRFVTTIQLQGAPGAQCELYFNSSLGKTSGEPARSSNTVVPLRFCAKGEYLSGEGLLGKCVECRPGYLSFDNSSACLRCADACTKSGDDCEGHVVCHGGDRYTICQGSWLAPQAQYCAAERAASEAAACFLERVYDCEVEEACTTTEFDSDTDECGASVNSGRRGSGLAEVKELAFCDTAAYMDGVRCGSQIPVACSASHYSSATKDECLQCPSKRYIISMLIVVLIVLGAILCFVLTLFRMVIDPKEVQKEVVEATLSGDAQKNSIVLMKAKNALSLIVGYVQVVSQITSIFRTEVLPDYLDDYTSGLLVINLDISYFLNLRCFSYHFMPTVNEASSFWWSFWQSVCMPWGLALFFLFIYHYIVFKRKRANAKNRPRGSMSDQQWFEHVATELKLINDVKGACAGAALFIMMFVHPGINTTMFQLFNCEDVYYDDESLAAHSWLRQDSSVDCNSGAWTVAMLFDLFTMVTYVFGFPLGLYVSMRHQRNFQLATMDRLSVQRNSHLVQRGLWVPVNNVDVVYFRNHRPEGSTEASDGGDKTDTSKSEALAREFGEILLSRSRQRKQLVDLYISKSTYVAINEEDFQELKHADSDHRRTFKSVHIKRASIFVPPPAARARRFERPEISDEQKVSRLYVKDGHSVHRCILHLKKDIGDHGLISMVPQTMMDSREISKVLGQFCDPFEDGFYYWQCYEITRRLGQTGAVVAVRWLLGENASIVYALVVSASAIVVHQRYSPYKNDALDELQLAILVNQFIIHVMIVTMKIDNANSKAFGILLLVVQAMLLTYAMTLIVPAFRPVFAKIWSMSGQLGGIMTSNSSLVRKRSDRESSDAQMVHNFVSNPESHVDDNNNPSSSSDGSRPSTVAKARITSMRYDAMPSDMAMKSPCDQLDSNFGCETSTQDQHSRESQCDQMNDGSDSQEYPLQDQEDDAHPSSFGGEEAVRQLNHSRKAAPNAIASSSLTRRQSQMMADSSGTELDACLGLDGYIQNPLWNQA</sequence>
<dbReference type="SUPFAM" id="SSF51126">
    <property type="entry name" value="Pectin lyase-like"/>
    <property type="match status" value="6"/>
</dbReference>
<feature type="compositionally biased region" description="Polar residues" evidence="1">
    <location>
        <begin position="2602"/>
        <end position="2616"/>
    </location>
</feature>
<keyword evidence="2" id="KW-0472">Membrane</keyword>
<protein>
    <recommendedName>
        <fullName evidence="5">Polymorphic outer membrane protein</fullName>
    </recommendedName>
</protein>
<proteinExistence type="predicted"/>
<feature type="non-terminal residue" evidence="3">
    <location>
        <position position="1"/>
    </location>
</feature>
<dbReference type="Proteomes" id="UP001190700">
    <property type="component" value="Unassembled WGS sequence"/>
</dbReference>
<dbReference type="SMART" id="SM00710">
    <property type="entry name" value="PbH1"/>
    <property type="match status" value="14"/>
</dbReference>
<evidence type="ECO:0000256" key="2">
    <source>
        <dbReference type="SAM" id="Phobius"/>
    </source>
</evidence>
<reference evidence="3 4" key="1">
    <citation type="journal article" date="2015" name="Genome Biol. Evol.">
        <title>Comparative Genomics of a Bacterivorous Green Alga Reveals Evolutionary Causalities and Consequences of Phago-Mixotrophic Mode of Nutrition.</title>
        <authorList>
            <person name="Burns J.A."/>
            <person name="Paasch A."/>
            <person name="Narechania A."/>
            <person name="Kim E."/>
        </authorList>
    </citation>
    <scope>NUCLEOTIDE SEQUENCE [LARGE SCALE GENOMIC DNA]</scope>
    <source>
        <strain evidence="3 4">PLY_AMNH</strain>
    </source>
</reference>
<name>A0AAE0CBD2_9CHLO</name>
<feature type="transmembrane region" description="Helical" evidence="2">
    <location>
        <begin position="2392"/>
        <end position="2409"/>
    </location>
</feature>
<dbReference type="EMBL" id="LGRX02025738">
    <property type="protein sequence ID" value="KAK3251921.1"/>
    <property type="molecule type" value="Genomic_DNA"/>
</dbReference>
<accession>A0AAE0CBD2</accession>
<feature type="region of interest" description="Disordered" evidence="1">
    <location>
        <begin position="2540"/>
        <end position="2616"/>
    </location>
</feature>